<accession>D9SA46</accession>
<name>D9SA46_FIBSS</name>
<evidence type="ECO:0000313" key="1">
    <source>
        <dbReference type="EMBL" id="ADL25500.1"/>
    </source>
</evidence>
<dbReference type="EMBL" id="CP002158">
    <property type="protein sequence ID" value="ADL25500.1"/>
    <property type="molecule type" value="Genomic_DNA"/>
</dbReference>
<reference evidence="2" key="1">
    <citation type="submission" date="2010-08" db="EMBL/GenBank/DDBJ databases">
        <title>Complete sequence of Fibrobacter succinogenes subsp. succinogenes S85.</title>
        <authorList>
            <person name="Durkin A.S."/>
            <person name="Nelson K.E."/>
            <person name="Morrison M."/>
            <person name="Forsberg C.W."/>
            <person name="Wilson D.B."/>
            <person name="Russell J.B."/>
            <person name="Cann I.K.O."/>
            <person name="Mackie R.I."/>
            <person name="White B.A."/>
        </authorList>
    </citation>
    <scope>NUCLEOTIDE SEQUENCE [LARGE SCALE GENOMIC DNA]</scope>
    <source>
        <strain evidence="2">ATCC 19169 / S85</strain>
    </source>
</reference>
<sequence>MAEYLNLPNLGYGNAYKILEKENDLSERNSIFYRQLLRQWDDDGHSSYLKNGFVQAAISYFRKFAADNNLL</sequence>
<dbReference type="KEGG" id="fsc:FSU_1382"/>
<gene>
    <name evidence="1" type="ordered locus">FSU_1382</name>
</gene>
<dbReference type="HOGENOM" id="CLU_2734073_0_0_0"/>
<dbReference type="Proteomes" id="UP000000517">
    <property type="component" value="Chromosome"/>
</dbReference>
<dbReference type="AlphaFoldDB" id="D9SA46"/>
<evidence type="ECO:0000313" key="2">
    <source>
        <dbReference type="Proteomes" id="UP000000517"/>
    </source>
</evidence>
<protein>
    <submittedName>
        <fullName evidence="1">Uncharacterized protein</fullName>
    </submittedName>
</protein>
<organism evidence="1 2">
    <name type="scientific">Fibrobacter succinogenes (strain ATCC 19169 / S85)</name>
    <dbReference type="NCBI Taxonomy" id="59374"/>
    <lineage>
        <taxon>Bacteria</taxon>
        <taxon>Pseudomonadati</taxon>
        <taxon>Fibrobacterota</taxon>
        <taxon>Fibrobacteria</taxon>
        <taxon>Fibrobacterales</taxon>
        <taxon>Fibrobacteraceae</taxon>
        <taxon>Fibrobacter</taxon>
    </lineage>
</organism>
<proteinExistence type="predicted"/>